<evidence type="ECO:0000256" key="1">
    <source>
        <dbReference type="SAM" id="Phobius"/>
    </source>
</evidence>
<keyword evidence="1" id="KW-1133">Transmembrane helix</keyword>
<dbReference type="InterPro" id="IPR036322">
    <property type="entry name" value="WD40_repeat_dom_sf"/>
</dbReference>
<protein>
    <submittedName>
        <fullName evidence="2">Uncharacterized protein</fullName>
    </submittedName>
</protein>
<dbReference type="SUPFAM" id="SSF50978">
    <property type="entry name" value="WD40 repeat-like"/>
    <property type="match status" value="1"/>
</dbReference>
<dbReference type="Proteomes" id="UP000184474">
    <property type="component" value="Unassembled WGS sequence"/>
</dbReference>
<feature type="transmembrane region" description="Helical" evidence="1">
    <location>
        <begin position="20"/>
        <end position="40"/>
    </location>
</feature>
<dbReference type="EMBL" id="FRAA01000010">
    <property type="protein sequence ID" value="SHK87781.1"/>
    <property type="molecule type" value="Genomic_DNA"/>
</dbReference>
<gene>
    <name evidence="2" type="ORF">SAMN04488028_11093</name>
</gene>
<reference evidence="3" key="1">
    <citation type="submission" date="2016-11" db="EMBL/GenBank/DDBJ databases">
        <authorList>
            <person name="Varghese N."/>
            <person name="Submissions S."/>
        </authorList>
    </citation>
    <scope>NUCLEOTIDE SEQUENCE [LARGE SCALE GENOMIC DNA]</scope>
    <source>
        <strain evidence="3">DSM 26134</strain>
    </source>
</reference>
<dbReference type="STRING" id="156994.SAMN04488028_11093"/>
<keyword evidence="3" id="KW-1185">Reference proteome</keyword>
<evidence type="ECO:0000313" key="3">
    <source>
        <dbReference type="Proteomes" id="UP000184474"/>
    </source>
</evidence>
<name>A0A1M6W1Z3_REIAG</name>
<dbReference type="AlphaFoldDB" id="A0A1M6W1Z3"/>
<proteinExistence type="predicted"/>
<organism evidence="2 3">
    <name type="scientific">Reichenbachiella agariperforans</name>
    <dbReference type="NCBI Taxonomy" id="156994"/>
    <lineage>
        <taxon>Bacteria</taxon>
        <taxon>Pseudomonadati</taxon>
        <taxon>Bacteroidota</taxon>
        <taxon>Cytophagia</taxon>
        <taxon>Cytophagales</taxon>
        <taxon>Reichenbachiellaceae</taxon>
        <taxon>Reichenbachiella</taxon>
    </lineage>
</organism>
<evidence type="ECO:0000313" key="2">
    <source>
        <dbReference type="EMBL" id="SHK87781.1"/>
    </source>
</evidence>
<sequence>MHKYGTLDNLQKTTRVKKTLILLPVFLVLIGSGIYFYFHWQYANLTKWSFVPQHSIMVFQPTNWIKLLSSDEERKILVNLKSLPELQRTAASLDTLDSLIGGGYNIERVVAANDLLISVHQGANASLANLYILEVSDLSQHDFLAEAVKYLIEEEGFVQSERVYQGYTISEFKKAGTQLAYIFFRNYLILSFSPFLVDDAIRTLESGKHNPYTGNLNMEKTSQQLAVGEGRLYVNMKELNRLVHHFVDPVDIDGSNIEWLTDLLYLDLNIGEDDINFSGFSYIDTANVNYLSSFVGVKGTGFEMKNVIPDRSSLVMHMSFEDVNAWHNGLKNYWRKHQPSQLTRIGEIENKYQFDVQKFYDFIGDEMGFFVLESKKNLDREKIFCIKHKDRIRAENYMEELARDSRPDTSFYHERYANRIIGEILLDELPARMFGDLFAGFATSYYFVNRDFVFIGNSQHALEVMIDEIDTENTWRKSIKTNGFLESTNEGANLSIYVKSTGLWGLLGQTLNEDWSRYIEDNKPVLKQIEYAAIQFTGVDNKFYTNVHFQHPGRLIENQKPQQFDMIAEMDFAVPLTSKPYAVRNHNDRTLEMMVQDSTGNLHLISATNQVVLDILIEEQLTSPVYQVDYYKNGKLQYLFSTPHHVHMIDRTGVYIPGYPKEVKSNEPVKFLSLIDYDNSRNYRIMIATEKSFYYLIDKTGKELDGWNPLKLTGEPVMPAEHLRVKVNDYMMFLQDNGLAYSLNRRGEPKTGFPLDLKGTISSPLHIEKGASPKTTEVVAMTDNGELIVFNLLGAVTRKGQLRKEHSMENYKLVSSMDGENFIVVRNRQGSVEFFDEQLEKLFQINSTGENLQFQYYTFSEDNRVVIVIDPDTQRTSMYHLDGRILHDTPLRTGQELAILYHESTNEYELFVSGDQQFQRLRLKR</sequence>
<keyword evidence="1" id="KW-0812">Transmembrane</keyword>
<accession>A0A1M6W1Z3</accession>
<keyword evidence="1" id="KW-0472">Membrane</keyword>